<accession>A0ABV9QAZ0</accession>
<dbReference type="RefSeq" id="WP_380028649.1">
    <property type="nucleotide sequence ID" value="NZ_JBHSHC010000142.1"/>
</dbReference>
<evidence type="ECO:0000313" key="2">
    <source>
        <dbReference type="Proteomes" id="UP001596002"/>
    </source>
</evidence>
<gene>
    <name evidence="1" type="ORF">ACFO8Q_20860</name>
</gene>
<protein>
    <submittedName>
        <fullName evidence="1">Uncharacterized protein</fullName>
    </submittedName>
</protein>
<comment type="caution">
    <text evidence="1">The sequence shown here is derived from an EMBL/GenBank/DDBJ whole genome shotgun (WGS) entry which is preliminary data.</text>
</comment>
<reference evidence="2" key="1">
    <citation type="journal article" date="2019" name="Int. J. Syst. Evol. Microbiol.">
        <title>The Global Catalogue of Microorganisms (GCM) 10K type strain sequencing project: providing services to taxonomists for standard genome sequencing and annotation.</title>
        <authorList>
            <consortium name="The Broad Institute Genomics Platform"/>
            <consortium name="The Broad Institute Genome Sequencing Center for Infectious Disease"/>
            <person name="Wu L."/>
            <person name="Ma J."/>
        </authorList>
    </citation>
    <scope>NUCLEOTIDE SEQUENCE [LARGE SCALE GENOMIC DNA]</scope>
    <source>
        <strain evidence="2">WYCCWR 12678</strain>
    </source>
</reference>
<evidence type="ECO:0000313" key="1">
    <source>
        <dbReference type="EMBL" id="MFC4769767.1"/>
    </source>
</evidence>
<organism evidence="1 2">
    <name type="scientific">Effusibacillus consociatus</name>
    <dbReference type="NCBI Taxonomy" id="1117041"/>
    <lineage>
        <taxon>Bacteria</taxon>
        <taxon>Bacillati</taxon>
        <taxon>Bacillota</taxon>
        <taxon>Bacilli</taxon>
        <taxon>Bacillales</taxon>
        <taxon>Alicyclobacillaceae</taxon>
        <taxon>Effusibacillus</taxon>
    </lineage>
</organism>
<keyword evidence="2" id="KW-1185">Reference proteome</keyword>
<sequence>MYMTIVAPEMPWEKAKVELWRDCSLLGEPGTKEKESNIQKAIFEKGLAV</sequence>
<dbReference type="Proteomes" id="UP001596002">
    <property type="component" value="Unassembled WGS sequence"/>
</dbReference>
<proteinExistence type="predicted"/>
<dbReference type="EMBL" id="JBHSHC010000142">
    <property type="protein sequence ID" value="MFC4769767.1"/>
    <property type="molecule type" value="Genomic_DNA"/>
</dbReference>
<name>A0ABV9QAZ0_9BACL</name>